<evidence type="ECO:0000256" key="4">
    <source>
        <dbReference type="ARBA" id="ARBA00023163"/>
    </source>
</evidence>
<keyword evidence="2" id="KW-0805">Transcription regulation</keyword>
<dbReference type="InterPro" id="IPR001867">
    <property type="entry name" value="OmpR/PhoB-type_DNA-bd"/>
</dbReference>
<dbReference type="InterPro" id="IPR019734">
    <property type="entry name" value="TPR_rpt"/>
</dbReference>
<evidence type="ECO:0000256" key="5">
    <source>
        <dbReference type="PROSITE-ProRule" id="PRU01091"/>
    </source>
</evidence>
<dbReference type="GO" id="GO:0006355">
    <property type="term" value="P:regulation of DNA-templated transcription"/>
    <property type="evidence" value="ECO:0007669"/>
    <property type="project" value="InterPro"/>
</dbReference>
<dbReference type="PROSITE" id="PS51755">
    <property type="entry name" value="OMPR_PHOB"/>
    <property type="match status" value="1"/>
</dbReference>
<dbReference type="PRINTS" id="PR00364">
    <property type="entry name" value="DISEASERSIST"/>
</dbReference>
<dbReference type="SMART" id="SM00028">
    <property type="entry name" value="TPR"/>
    <property type="match status" value="4"/>
</dbReference>
<dbReference type="Gene3D" id="1.25.40.10">
    <property type="entry name" value="Tetratricopeptide repeat domain"/>
    <property type="match status" value="3"/>
</dbReference>
<dbReference type="Pfam" id="PF03704">
    <property type="entry name" value="BTAD"/>
    <property type="match status" value="1"/>
</dbReference>
<dbReference type="SUPFAM" id="SSF52540">
    <property type="entry name" value="P-loop containing nucleoside triphosphate hydrolases"/>
    <property type="match status" value="1"/>
</dbReference>
<dbReference type="GO" id="GO:0000160">
    <property type="term" value="P:phosphorelay signal transduction system"/>
    <property type="evidence" value="ECO:0007669"/>
    <property type="project" value="InterPro"/>
</dbReference>
<dbReference type="InterPro" id="IPR011990">
    <property type="entry name" value="TPR-like_helical_dom_sf"/>
</dbReference>
<organism evidence="7 8">
    <name type="scientific">Actinophytocola algeriensis</name>
    <dbReference type="NCBI Taxonomy" id="1768010"/>
    <lineage>
        <taxon>Bacteria</taxon>
        <taxon>Bacillati</taxon>
        <taxon>Actinomycetota</taxon>
        <taxon>Actinomycetes</taxon>
        <taxon>Pseudonocardiales</taxon>
        <taxon>Pseudonocardiaceae</taxon>
    </lineage>
</organism>
<feature type="domain" description="OmpR/PhoB-type" evidence="6">
    <location>
        <begin position="1"/>
        <end position="90"/>
    </location>
</feature>
<dbReference type="GO" id="GO:0043531">
    <property type="term" value="F:ADP binding"/>
    <property type="evidence" value="ECO:0007669"/>
    <property type="project" value="InterPro"/>
</dbReference>
<evidence type="ECO:0000259" key="6">
    <source>
        <dbReference type="PROSITE" id="PS51755"/>
    </source>
</evidence>
<evidence type="ECO:0000256" key="2">
    <source>
        <dbReference type="ARBA" id="ARBA00023015"/>
    </source>
</evidence>
<keyword evidence="4" id="KW-0804">Transcription</keyword>
<dbReference type="PANTHER" id="PTHR35807">
    <property type="entry name" value="TRANSCRIPTIONAL REGULATOR REDD-RELATED"/>
    <property type="match status" value="1"/>
</dbReference>
<dbReference type="Pfam" id="PF00486">
    <property type="entry name" value="Trans_reg_C"/>
    <property type="match status" value="1"/>
</dbReference>
<dbReference type="InterPro" id="IPR036388">
    <property type="entry name" value="WH-like_DNA-bd_sf"/>
</dbReference>
<feature type="DNA-binding region" description="OmpR/PhoB-type" evidence="5">
    <location>
        <begin position="1"/>
        <end position="90"/>
    </location>
</feature>
<sequence>MRFGVLGPVEVWQGGRALPVGSARERFVLASLLLNAGRLTHVDQLVDALWAAPPRSARSQLHNMISNLRKRLRTEGGLIEFRTTGYQLNLGPHEFDLLEFRRLATTGRAAADRGEHDTAVRLFTGAMALWRGPALADMADELLGDARRALHAEQLAIAEAALDADLVLGRFDDVLRSVAPLIDEHPYRESLHEKRMRALLATGRRADALEHYRRTYRSFADELGVEPGAALRDLEQRILRGDRFTGATPASPVPRQLPPSGALTGRDDLLGELVTTVRSGDVSPAVLVGPGGVGKTALAVAAGHRLADDFPDGQLYANLAGSQGGGVEPHAVIGRFLRAAGVLDTALPDDREERVALYRSHFAARRVLLVLDDAGSEDQVRPLLLAAAGCRTVVTSRHQLGALVTSARWRVPVLAEDDAVRLLAATAGPARVDAEPGTAGEIARLCGGLPLAVSIAAARLAARPHWTLDELRERLDHEHGRLDELSIGDLDVRASIALSHAALTPPLRLLFRRLGLLTAPSWPAWVVEPLTGAPAARLLEQLVDAHLVEQLGKDDAGQHRYRLHDLVAAFAAERARAEDTAADRDGALERVVHAWAALAATADERIPHDWARAPERSRVVAPPAAAALARHSPTAWFEAERHSLIAAVATAAALGHTELVGMLALHTCGFLELRSYRDDADYVLATAIRHARAAGDRELLVRLLGALFIACLRRDRHAPLAALAEEQLALARALGDPEEEALALLNAGRAANRHSDFAAAIEWLERAAACASRPGVAASLSRSAKSALAANLVYLGRPHEAMPLFRTALRLSEEQQDVIVAALNRYHLGGCLTRAGLPEEAEAVLTPALEVSLRYGEDTLWAYVQQVLADVDMRRGRLGSAAQRLERSRETHQRIGEGDGYAEALRSTGDLAALRGDWAAAIEWLTSAAEIWRRIGSTFEVAATLARLGAAHLATGDAGQAAACRGEATELLGEMRLGEASLYLPPWYGSGGISA</sequence>
<dbReference type="Proteomes" id="UP000520767">
    <property type="component" value="Unassembled WGS sequence"/>
</dbReference>
<dbReference type="SUPFAM" id="SSF46894">
    <property type="entry name" value="C-terminal effector domain of the bipartite response regulators"/>
    <property type="match status" value="1"/>
</dbReference>
<dbReference type="InterPro" id="IPR051677">
    <property type="entry name" value="AfsR-DnrI-RedD_regulator"/>
</dbReference>
<dbReference type="Gene3D" id="3.40.50.300">
    <property type="entry name" value="P-loop containing nucleotide triphosphate hydrolases"/>
    <property type="match status" value="1"/>
</dbReference>
<comment type="caution">
    <text evidence="7">The sequence shown here is derived from an EMBL/GenBank/DDBJ whole genome shotgun (WGS) entry which is preliminary data.</text>
</comment>
<keyword evidence="8" id="KW-1185">Reference proteome</keyword>
<reference evidence="7 8" key="1">
    <citation type="submission" date="2020-08" db="EMBL/GenBank/DDBJ databases">
        <title>Genomic Encyclopedia of Type Strains, Phase III (KMG-III): the genomes of soil and plant-associated and newly described type strains.</title>
        <authorList>
            <person name="Whitman W."/>
        </authorList>
    </citation>
    <scope>NUCLEOTIDE SEQUENCE [LARGE SCALE GENOMIC DNA]</scope>
    <source>
        <strain evidence="7 8">CECT 8960</strain>
    </source>
</reference>
<dbReference type="AlphaFoldDB" id="A0A7W7VFI5"/>
<dbReference type="SUPFAM" id="SSF48452">
    <property type="entry name" value="TPR-like"/>
    <property type="match status" value="3"/>
</dbReference>
<dbReference type="RefSeq" id="WP_184812536.1">
    <property type="nucleotide sequence ID" value="NZ_JACHJQ010000005.1"/>
</dbReference>
<dbReference type="InterPro" id="IPR016032">
    <property type="entry name" value="Sig_transdc_resp-reg_C-effctor"/>
</dbReference>
<dbReference type="GO" id="GO:0003677">
    <property type="term" value="F:DNA binding"/>
    <property type="evidence" value="ECO:0007669"/>
    <property type="project" value="UniProtKB-UniRule"/>
</dbReference>
<dbReference type="InterPro" id="IPR005158">
    <property type="entry name" value="BTAD"/>
</dbReference>
<comment type="similarity">
    <text evidence="1">Belongs to the AfsR/DnrI/RedD regulatory family.</text>
</comment>
<dbReference type="EMBL" id="JACHJQ010000005">
    <property type="protein sequence ID" value="MBB4908367.1"/>
    <property type="molecule type" value="Genomic_DNA"/>
</dbReference>
<evidence type="ECO:0000313" key="8">
    <source>
        <dbReference type="Proteomes" id="UP000520767"/>
    </source>
</evidence>
<dbReference type="Pfam" id="PF13424">
    <property type="entry name" value="TPR_12"/>
    <property type="match status" value="1"/>
</dbReference>
<dbReference type="Gene3D" id="1.10.10.10">
    <property type="entry name" value="Winged helix-like DNA-binding domain superfamily/Winged helix DNA-binding domain"/>
    <property type="match status" value="1"/>
</dbReference>
<dbReference type="PANTHER" id="PTHR35807:SF1">
    <property type="entry name" value="TRANSCRIPTIONAL REGULATOR REDD"/>
    <property type="match status" value="1"/>
</dbReference>
<protein>
    <submittedName>
        <fullName evidence="7">DNA-binding SARP family transcriptional activator</fullName>
    </submittedName>
</protein>
<dbReference type="SMART" id="SM00862">
    <property type="entry name" value="Trans_reg_C"/>
    <property type="match status" value="1"/>
</dbReference>
<evidence type="ECO:0000256" key="1">
    <source>
        <dbReference type="ARBA" id="ARBA00005820"/>
    </source>
</evidence>
<gene>
    <name evidence="7" type="ORF">FHR82_004620</name>
</gene>
<evidence type="ECO:0000313" key="7">
    <source>
        <dbReference type="EMBL" id="MBB4908367.1"/>
    </source>
</evidence>
<proteinExistence type="inferred from homology"/>
<dbReference type="SMART" id="SM01043">
    <property type="entry name" value="BTAD"/>
    <property type="match status" value="1"/>
</dbReference>
<keyword evidence="3 5" id="KW-0238">DNA-binding</keyword>
<evidence type="ECO:0000256" key="3">
    <source>
        <dbReference type="ARBA" id="ARBA00023125"/>
    </source>
</evidence>
<dbReference type="InterPro" id="IPR027417">
    <property type="entry name" value="P-loop_NTPase"/>
</dbReference>
<dbReference type="CDD" id="cd15831">
    <property type="entry name" value="BTAD"/>
    <property type="match status" value="1"/>
</dbReference>
<accession>A0A7W7VFI5</accession>
<name>A0A7W7VFI5_9PSEU</name>